<accession>A0A2N9KEI0</accession>
<gene>
    <name evidence="2" type="primary">asp2</name>
    <name evidence="1" type="ORF">LES8486_01237</name>
    <name evidence="2" type="ORF">LES9216_01384</name>
</gene>
<dbReference type="Gene3D" id="3.40.50.1820">
    <property type="entry name" value="alpha/beta hydrolase"/>
    <property type="match status" value="1"/>
</dbReference>
<dbReference type="InterPro" id="IPR022267">
    <property type="entry name" value="Asp2"/>
</dbReference>
<evidence type="ECO:0000313" key="2">
    <source>
        <dbReference type="EMBL" id="SPE09237.1"/>
    </source>
</evidence>
<dbReference type="AlphaFoldDB" id="A0A2N9KEI0"/>
<evidence type="ECO:0000313" key="1">
    <source>
        <dbReference type="EMBL" id="SPD93581.1"/>
    </source>
</evidence>
<reference evidence="1 4" key="2">
    <citation type="submission" date="2018-02" db="EMBL/GenBank/DDBJ databases">
        <authorList>
            <person name="Rodrigo-Torres L."/>
            <person name="Arahal R. D."/>
            <person name="Lucena T."/>
        </authorList>
    </citation>
    <scope>NUCLEOTIDE SEQUENCE [LARGE SCALE GENOMIC DNA]</scope>
    <source>
        <strain evidence="1 4">CECT 8486</strain>
    </source>
</reference>
<dbReference type="GO" id="GO:0015031">
    <property type="term" value="P:protein transport"/>
    <property type="evidence" value="ECO:0007669"/>
    <property type="project" value="InterPro"/>
</dbReference>
<proteinExistence type="predicted"/>
<dbReference type="RefSeq" id="WP_105299734.1">
    <property type="nucleotide sequence ID" value="NZ_OKQR01000002.1"/>
</dbReference>
<dbReference type="Proteomes" id="UP000237923">
    <property type="component" value="Unassembled WGS sequence"/>
</dbReference>
<evidence type="ECO:0000313" key="4">
    <source>
        <dbReference type="Proteomes" id="UP000239237"/>
    </source>
</evidence>
<dbReference type="SUPFAM" id="SSF53474">
    <property type="entry name" value="alpha/beta-Hydrolases"/>
    <property type="match status" value="1"/>
</dbReference>
<evidence type="ECO:0000313" key="3">
    <source>
        <dbReference type="Proteomes" id="UP000237923"/>
    </source>
</evidence>
<reference evidence="2 3" key="1">
    <citation type="submission" date="2018-02" db="EMBL/GenBank/DDBJ databases">
        <authorList>
            <person name="Cohen D.B."/>
            <person name="Kent A.D."/>
        </authorList>
    </citation>
    <scope>NUCLEOTIDE SEQUENCE [LARGE SCALE GENOMIC DNA]</scope>
    <source>
        <strain evidence="2 3">CECT 9216</strain>
    </source>
</reference>
<dbReference type="InterPro" id="IPR029058">
    <property type="entry name" value="AB_hydrolase_fold"/>
</dbReference>
<keyword evidence="4" id="KW-1185">Reference proteome</keyword>
<dbReference type="NCBIfam" id="TIGR03712">
    <property type="entry name" value="acc_sec_asp2"/>
    <property type="match status" value="1"/>
</dbReference>
<organism evidence="2 3">
    <name type="scientific">Leuconostoc suionicum</name>
    <dbReference type="NCBI Taxonomy" id="1511761"/>
    <lineage>
        <taxon>Bacteria</taxon>
        <taxon>Bacillati</taxon>
        <taxon>Bacillota</taxon>
        <taxon>Bacilli</taxon>
        <taxon>Lactobacillales</taxon>
        <taxon>Lactobacillaceae</taxon>
        <taxon>Leuconostoc</taxon>
    </lineage>
</organism>
<sequence>MTISILQIGAENWAPYITDKLDWHYTSVLDLPTFLAMQRDPYVLEQTYVLLTDDYLESTLLSSQINEWPALRVIYFAHEVSSDFQKILDERRAFRVEENTPENVEKRIVTDMGTSQYGFSTRFSAEQFIPYVPEGIHLQRQGDFSTQFAGEFGEDWQQLGTLKAGTSDFQSGRANEVWLEYNHTENAEPALLFVFYKNGEVLTQQLIAGQSLRQLTTVAPPEDYENYEILVLGKGQGTLDFYVIHQRASRHGLGHLLPGGTWQLTKENEEVLSYFNPGDRQKPLIVSFADTRLHVDGFEMQEALNLLGTPYLLFTDARIQGGAFDIGTAEYEATIIKIIKQKMKTLGLRSEDLILMGASMGSYPALYYAADLNPAAVIIAKPIVNLGTFTAGSTISRGFDYGWRLDVRRYLSGYVRPDDNVAMNEKLWKHIENTNWTNIKVALFSMSQDEYDGQSLGQLLDFFATHNAPVKHESEEGQHTEKLDEMVDFMMTNLNVLRNTMRAEGE</sequence>
<protein>
    <submittedName>
        <fullName evidence="2">Accessory Sec system protein Asp2</fullName>
    </submittedName>
</protein>
<dbReference type="EMBL" id="OKQU01000002">
    <property type="protein sequence ID" value="SPE09237.1"/>
    <property type="molecule type" value="Genomic_DNA"/>
</dbReference>
<name>A0A2N9KEI0_9LACO</name>
<dbReference type="Pfam" id="PF16929">
    <property type="entry name" value="Asp2"/>
    <property type="match status" value="1"/>
</dbReference>
<dbReference type="EMBL" id="OKQR01000002">
    <property type="protein sequence ID" value="SPD93581.1"/>
    <property type="molecule type" value="Genomic_DNA"/>
</dbReference>
<dbReference type="Proteomes" id="UP000239237">
    <property type="component" value="Unassembled WGS sequence"/>
</dbReference>